<evidence type="ECO:0000313" key="3">
    <source>
        <dbReference type="Proteomes" id="UP001151760"/>
    </source>
</evidence>
<accession>A0ABQ5IHS1</accession>
<comment type="caution">
    <text evidence="2">The sequence shown here is derived from an EMBL/GenBank/DDBJ whole genome shotgun (WGS) entry which is preliminary data.</text>
</comment>
<dbReference type="PANTHER" id="PTHR31286">
    <property type="entry name" value="GLYCINE-RICH CELL WALL STRUCTURAL PROTEIN 1.8-LIKE"/>
    <property type="match status" value="1"/>
</dbReference>
<feature type="region of interest" description="Disordered" evidence="1">
    <location>
        <begin position="168"/>
        <end position="194"/>
    </location>
</feature>
<reference evidence="2" key="1">
    <citation type="journal article" date="2022" name="Int. J. Mol. Sci.">
        <title>Draft Genome of Tanacetum Coccineum: Genomic Comparison of Closely Related Tanacetum-Family Plants.</title>
        <authorList>
            <person name="Yamashiro T."/>
            <person name="Shiraishi A."/>
            <person name="Nakayama K."/>
            <person name="Satake H."/>
        </authorList>
    </citation>
    <scope>NUCLEOTIDE SEQUENCE</scope>
</reference>
<name>A0ABQ5IHS1_9ASTR</name>
<evidence type="ECO:0008006" key="4">
    <source>
        <dbReference type="Google" id="ProtNLM"/>
    </source>
</evidence>
<dbReference type="EMBL" id="BQNB010020752">
    <property type="protein sequence ID" value="GJT99254.1"/>
    <property type="molecule type" value="Genomic_DNA"/>
</dbReference>
<proteinExistence type="predicted"/>
<dbReference type="Proteomes" id="UP001151760">
    <property type="component" value="Unassembled WGS sequence"/>
</dbReference>
<keyword evidence="3" id="KW-1185">Reference proteome</keyword>
<protein>
    <recommendedName>
        <fullName evidence="4">DUF4283 domain-containing protein</fullName>
    </recommendedName>
</protein>
<dbReference type="InterPro" id="IPR040256">
    <property type="entry name" value="At4g02000-like"/>
</dbReference>
<reference evidence="2" key="2">
    <citation type="submission" date="2022-01" db="EMBL/GenBank/DDBJ databases">
        <authorList>
            <person name="Yamashiro T."/>
            <person name="Shiraishi A."/>
            <person name="Satake H."/>
            <person name="Nakayama K."/>
        </authorList>
    </citation>
    <scope>NUCLEOTIDE SEQUENCE</scope>
</reference>
<evidence type="ECO:0000256" key="1">
    <source>
        <dbReference type="SAM" id="MobiDB-lite"/>
    </source>
</evidence>
<evidence type="ECO:0000313" key="2">
    <source>
        <dbReference type="EMBL" id="GJT99254.1"/>
    </source>
</evidence>
<feature type="region of interest" description="Disordered" evidence="1">
    <location>
        <begin position="106"/>
        <end position="135"/>
    </location>
</feature>
<dbReference type="PANTHER" id="PTHR31286:SF99">
    <property type="entry name" value="DUF4283 DOMAIN-CONTAINING PROTEIN"/>
    <property type="match status" value="1"/>
</dbReference>
<gene>
    <name evidence="2" type="ORF">Tco_1094772</name>
</gene>
<organism evidence="2 3">
    <name type="scientific">Tanacetum coccineum</name>
    <dbReference type="NCBI Taxonomy" id="301880"/>
    <lineage>
        <taxon>Eukaryota</taxon>
        <taxon>Viridiplantae</taxon>
        <taxon>Streptophyta</taxon>
        <taxon>Embryophyta</taxon>
        <taxon>Tracheophyta</taxon>
        <taxon>Spermatophyta</taxon>
        <taxon>Magnoliopsida</taxon>
        <taxon>eudicotyledons</taxon>
        <taxon>Gunneridae</taxon>
        <taxon>Pentapetalae</taxon>
        <taxon>asterids</taxon>
        <taxon>campanulids</taxon>
        <taxon>Asterales</taxon>
        <taxon>Asteraceae</taxon>
        <taxon>Asteroideae</taxon>
        <taxon>Anthemideae</taxon>
        <taxon>Anthemidinae</taxon>
        <taxon>Tanacetum</taxon>
    </lineage>
</organism>
<sequence length="349" mass="38601">MKKVDCTRIPVWTKIHNVLVVAFSEVGLSLITTQLEWPLMLDACTSDTCLNPWGPKTYARVLIELSIDKAIGHLLENLDVTYEWRPLQCSNCKNFNHDDDCCPSRDTKAAPSSTLGNGGVRNVRSEGGKMPAKGKQFQGIRFSKPKPKCVYMPFSKATQVDGKITSSVNQEGTNEAGNKPSGVPEASSDTPLRDNEESTYIQDDINIGQLRDNMNQLMEEDKILDINTDLSGNDVTGDKTSLNNECSTSTKLVYAKVEGQVKGSGKGSILEQFRMSREDSSSKSISDSDASEVEEVCIPYGISVDGFLDVLEDDLDCFNGYGAQVYDLTEQEQAFCDHYDIRLNSRCRK</sequence>